<keyword evidence="2" id="KW-1185">Reference proteome</keyword>
<sequence>MAESANKITEFHERISNDYDIKHNLGGKLSSYEKILCIYTIPNQKSFERKLTPLSYVDKQTSIIGKEFNDFYVNNFLKFAKPFANKFSTFEPNLKIFTLDGEKAAPFTNLDPDIDIMILELKKPNENQIRGMVCTIEDDNVKDHDFFDWFCYHLLDVSKLDAHDVKNGNIINPHNKYHLQIADYFNENLKNFHKNDMWDDEGSFHFVNKLKYFTDKMLPVQAILPAFPCKSTNLQKVAGDRPDRGEVLALRTLIQFCKDIKREIYPPGFKIWIVSDGHVFSDCIGADDNIIDEYGRQLRQLYESIKKENNDQDDYIGFFGLKEVFYSEHSGELFNEDWLKDMVLPHYTNSKIDIFSETCRKIMMAACDTDNGRLRQQVNIPDHPRLLLYRGFTRFMEEDICRLEVIKELSRKQQKKVAAKIAFEMIKRNDAYSNLVDLVFPHHMRFSIHAHINSGPKYGIKIVPSEVCKSIKSMDELTSPDFEDFLHIPTPWHNCVIRYADQKKLFFGRSSIVAQAVMSKAYIAKMVEDKYGGIMYELRDRGIYEDCKYDDLYGVDNILSGLKAEYLEKKKAGSMKDIIYTSDMDFESSESLPKLEDSVLSRSSLEKSTTVLADGERSQSNKNMDSLTPFTTKLIDDLDLKENVHNLSLEDSENNVIE</sequence>
<dbReference type="AlphaFoldDB" id="A0A1L0CJY6"/>
<accession>A0A1L0CJY6</accession>
<dbReference type="OrthoDB" id="429813at2759"/>
<protein>
    <submittedName>
        <fullName evidence="1">Related to Spore wall maturation protein DIT1</fullName>
    </submittedName>
</protein>
<dbReference type="Proteomes" id="UP000183365">
    <property type="component" value="Unassembled WGS sequence"/>
</dbReference>
<dbReference type="GO" id="GO:0042764">
    <property type="term" value="C:ascospore-type prospore"/>
    <property type="evidence" value="ECO:0007669"/>
    <property type="project" value="EnsemblFungi"/>
</dbReference>
<dbReference type="VEuPathDB" id="FungiDB:HGUI_00873"/>
<reference evidence="2" key="1">
    <citation type="submission" date="2016-11" db="EMBL/GenBank/DDBJ databases">
        <authorList>
            <person name="Guldener U."/>
        </authorList>
    </citation>
    <scope>NUCLEOTIDE SEQUENCE [LARGE SCALE GENOMIC DNA]</scope>
</reference>
<dbReference type="Pfam" id="PF05141">
    <property type="entry name" value="DIT1_PvcA"/>
    <property type="match status" value="1"/>
</dbReference>
<gene>
    <name evidence="1" type="ORF">HGUI_00873</name>
</gene>
<evidence type="ECO:0000313" key="2">
    <source>
        <dbReference type="Proteomes" id="UP000183365"/>
    </source>
</evidence>
<dbReference type="GO" id="GO:0005829">
    <property type="term" value="C:cytosol"/>
    <property type="evidence" value="ECO:0007669"/>
    <property type="project" value="EnsemblFungi"/>
</dbReference>
<name>A0A1L0CJY6_9ASCO</name>
<dbReference type="PANTHER" id="PTHR37285">
    <property type="entry name" value="SPORE WALL MATURATION PROTEIN DIT1"/>
    <property type="match status" value="1"/>
</dbReference>
<dbReference type="InterPro" id="IPR007817">
    <property type="entry name" value="Isocyanide_synthase_DIT1"/>
</dbReference>
<evidence type="ECO:0000313" key="1">
    <source>
        <dbReference type="EMBL" id="SGZ38673.1"/>
    </source>
</evidence>
<dbReference type="GO" id="GO:0003824">
    <property type="term" value="F:catalytic activity"/>
    <property type="evidence" value="ECO:0007669"/>
    <property type="project" value="EnsemblFungi"/>
</dbReference>
<dbReference type="PANTHER" id="PTHR37285:SF5">
    <property type="entry name" value="SPORE WALL MATURATION PROTEIN DIT1"/>
    <property type="match status" value="1"/>
</dbReference>
<proteinExistence type="predicted"/>
<dbReference type="GO" id="GO:0030476">
    <property type="term" value="P:ascospore wall assembly"/>
    <property type="evidence" value="ECO:0007669"/>
    <property type="project" value="EnsemblFungi"/>
</dbReference>
<dbReference type="EMBL" id="FQNF01000011">
    <property type="protein sequence ID" value="SGZ38673.1"/>
    <property type="molecule type" value="Genomic_DNA"/>
</dbReference>
<organism evidence="1 2">
    <name type="scientific">Hanseniaspora guilliermondii</name>
    <dbReference type="NCBI Taxonomy" id="56406"/>
    <lineage>
        <taxon>Eukaryota</taxon>
        <taxon>Fungi</taxon>
        <taxon>Dikarya</taxon>
        <taxon>Ascomycota</taxon>
        <taxon>Saccharomycotina</taxon>
        <taxon>Saccharomycetes</taxon>
        <taxon>Saccharomycodales</taxon>
        <taxon>Saccharomycodaceae</taxon>
        <taxon>Hanseniaspora</taxon>
    </lineage>
</organism>